<dbReference type="Gene3D" id="3.40.50.150">
    <property type="entry name" value="Vaccinia Virus protein VP39"/>
    <property type="match status" value="1"/>
</dbReference>
<sequence>MDIYEFEKWVFKNFKINLSAYKSNQLHRRINSLMSRVGVDSFEEYTKLLLKDEEQRQKFMDFITINVTEFFRNPDLFDELTKKIEKEILPNNKALKVWSAACSNGSEPYSLAMILDSLEPSGKCKITATDLDNTILNKAKTGEYQEAEIKNIKPEYIKKYFTKQNDKYIISSKIKSMVNFKKHDLILDDYDKGFDIIVCRNVVIYFNNDIKNNIYKKFHDSLKPGGLLFVGATESIYNYKEMGFEKSSTFIYRKA</sequence>
<keyword evidence="3 7" id="KW-0489">Methyltransferase</keyword>
<reference evidence="7 8" key="1">
    <citation type="submission" date="2016-11" db="EMBL/GenBank/DDBJ databases">
        <authorList>
            <person name="Jaros S."/>
            <person name="Januszkiewicz K."/>
            <person name="Wedrychowicz H."/>
        </authorList>
    </citation>
    <scope>NUCLEOTIDE SEQUENCE [LARGE SCALE GENOMIC DNA]</scope>
    <source>
        <strain evidence="7 8">DSM 21864</strain>
    </source>
</reference>
<evidence type="ECO:0000313" key="8">
    <source>
        <dbReference type="Proteomes" id="UP000184080"/>
    </source>
</evidence>
<dbReference type="PRINTS" id="PR00996">
    <property type="entry name" value="CHERMTFRASE"/>
</dbReference>
<keyword evidence="5" id="KW-0949">S-adenosyl-L-methionine</keyword>
<evidence type="ECO:0000256" key="3">
    <source>
        <dbReference type="ARBA" id="ARBA00022603"/>
    </source>
</evidence>
<evidence type="ECO:0000256" key="1">
    <source>
        <dbReference type="ARBA" id="ARBA00001541"/>
    </source>
</evidence>
<evidence type="ECO:0000256" key="2">
    <source>
        <dbReference type="ARBA" id="ARBA00012534"/>
    </source>
</evidence>
<dbReference type="InterPro" id="IPR022641">
    <property type="entry name" value="CheR_N"/>
</dbReference>
<dbReference type="Proteomes" id="UP000184080">
    <property type="component" value="Unassembled WGS sequence"/>
</dbReference>
<comment type="catalytic activity">
    <reaction evidence="1">
        <text>L-glutamyl-[protein] + S-adenosyl-L-methionine = [protein]-L-glutamate 5-O-methyl ester + S-adenosyl-L-homocysteine</text>
        <dbReference type="Rhea" id="RHEA:24452"/>
        <dbReference type="Rhea" id="RHEA-COMP:10208"/>
        <dbReference type="Rhea" id="RHEA-COMP:10311"/>
        <dbReference type="ChEBI" id="CHEBI:29973"/>
        <dbReference type="ChEBI" id="CHEBI:57856"/>
        <dbReference type="ChEBI" id="CHEBI:59789"/>
        <dbReference type="ChEBI" id="CHEBI:82795"/>
        <dbReference type="EC" id="2.1.1.80"/>
    </reaction>
</comment>
<dbReference type="Gene3D" id="1.10.155.10">
    <property type="entry name" value="Chemotaxis receptor methyltransferase CheR, N-terminal domain"/>
    <property type="match status" value="1"/>
</dbReference>
<proteinExistence type="predicted"/>
<evidence type="ECO:0000256" key="5">
    <source>
        <dbReference type="ARBA" id="ARBA00022691"/>
    </source>
</evidence>
<dbReference type="Pfam" id="PF01739">
    <property type="entry name" value="CheR"/>
    <property type="match status" value="1"/>
</dbReference>
<dbReference type="PROSITE" id="PS50123">
    <property type="entry name" value="CHER"/>
    <property type="match status" value="1"/>
</dbReference>
<dbReference type="AlphaFoldDB" id="A0A1M6CC05"/>
<dbReference type="CDD" id="cd02440">
    <property type="entry name" value="AdoMet_MTases"/>
    <property type="match status" value="1"/>
</dbReference>
<protein>
    <recommendedName>
        <fullName evidence="2">protein-glutamate O-methyltransferase</fullName>
        <ecNumber evidence="2">2.1.1.80</ecNumber>
    </recommendedName>
</protein>
<dbReference type="PANTHER" id="PTHR24422:SF19">
    <property type="entry name" value="CHEMOTAXIS PROTEIN METHYLTRANSFERASE"/>
    <property type="match status" value="1"/>
</dbReference>
<dbReference type="InterPro" id="IPR050903">
    <property type="entry name" value="Bact_Chemotaxis_MeTrfase"/>
</dbReference>
<dbReference type="RefSeq" id="WP_073004328.1">
    <property type="nucleotide sequence ID" value="NZ_FQZO01000001.1"/>
</dbReference>
<gene>
    <name evidence="7" type="ORF">SAMN05444401_1070</name>
</gene>
<dbReference type="InterPro" id="IPR000780">
    <property type="entry name" value="CheR_MeTrfase"/>
</dbReference>
<dbReference type="InterPro" id="IPR029063">
    <property type="entry name" value="SAM-dependent_MTases_sf"/>
</dbReference>
<dbReference type="GO" id="GO:0008983">
    <property type="term" value="F:protein-glutamate O-methyltransferase activity"/>
    <property type="evidence" value="ECO:0007669"/>
    <property type="project" value="UniProtKB-EC"/>
</dbReference>
<dbReference type="OrthoDB" id="9816309at2"/>
<dbReference type="SUPFAM" id="SSF47757">
    <property type="entry name" value="Chemotaxis receptor methyltransferase CheR, N-terminal domain"/>
    <property type="match status" value="1"/>
</dbReference>
<dbReference type="Pfam" id="PF03705">
    <property type="entry name" value="CheR_N"/>
    <property type="match status" value="1"/>
</dbReference>
<evidence type="ECO:0000256" key="4">
    <source>
        <dbReference type="ARBA" id="ARBA00022679"/>
    </source>
</evidence>
<organism evidence="7 8">
    <name type="scientific">Clostridium amylolyticum</name>
    <dbReference type="NCBI Taxonomy" id="1121298"/>
    <lineage>
        <taxon>Bacteria</taxon>
        <taxon>Bacillati</taxon>
        <taxon>Bacillota</taxon>
        <taxon>Clostridia</taxon>
        <taxon>Eubacteriales</taxon>
        <taxon>Clostridiaceae</taxon>
        <taxon>Clostridium</taxon>
    </lineage>
</organism>
<dbReference type="GO" id="GO:0032259">
    <property type="term" value="P:methylation"/>
    <property type="evidence" value="ECO:0007669"/>
    <property type="project" value="UniProtKB-KW"/>
</dbReference>
<dbReference type="STRING" id="1121298.SAMN05444401_1070"/>
<dbReference type="EMBL" id="FQZO01000001">
    <property type="protein sequence ID" value="SHI58413.1"/>
    <property type="molecule type" value="Genomic_DNA"/>
</dbReference>
<dbReference type="InterPro" id="IPR036804">
    <property type="entry name" value="CheR_N_sf"/>
</dbReference>
<keyword evidence="8" id="KW-1185">Reference proteome</keyword>
<dbReference type="PANTHER" id="PTHR24422">
    <property type="entry name" value="CHEMOTAXIS PROTEIN METHYLTRANSFERASE"/>
    <property type="match status" value="1"/>
</dbReference>
<dbReference type="EC" id="2.1.1.80" evidence="2"/>
<dbReference type="SUPFAM" id="SSF53335">
    <property type="entry name" value="S-adenosyl-L-methionine-dependent methyltransferases"/>
    <property type="match status" value="1"/>
</dbReference>
<dbReference type="SMART" id="SM00138">
    <property type="entry name" value="MeTrc"/>
    <property type="match status" value="1"/>
</dbReference>
<evidence type="ECO:0000259" key="6">
    <source>
        <dbReference type="PROSITE" id="PS50123"/>
    </source>
</evidence>
<keyword evidence="4 7" id="KW-0808">Transferase</keyword>
<feature type="domain" description="CheR-type methyltransferase" evidence="6">
    <location>
        <begin position="1"/>
        <end position="255"/>
    </location>
</feature>
<name>A0A1M6CC05_9CLOT</name>
<evidence type="ECO:0000313" key="7">
    <source>
        <dbReference type="EMBL" id="SHI58413.1"/>
    </source>
</evidence>
<accession>A0A1M6CC05</accession>
<dbReference type="InterPro" id="IPR022642">
    <property type="entry name" value="CheR_C"/>
</dbReference>